<protein>
    <submittedName>
        <fullName evidence="1">4-oxalocrotonate tautomerase</fullName>
    </submittedName>
</protein>
<dbReference type="PANTHER" id="PTHR35530:SF1">
    <property type="entry name" value="2-HYDROXYMUCONATE TAUTOMERASE"/>
    <property type="match status" value="1"/>
</dbReference>
<dbReference type="PANTHER" id="PTHR35530">
    <property type="entry name" value="TAUTOMERASE-RELATED"/>
    <property type="match status" value="1"/>
</dbReference>
<dbReference type="OrthoDB" id="8561934at2"/>
<evidence type="ECO:0000313" key="2">
    <source>
        <dbReference type="Proteomes" id="UP000406256"/>
    </source>
</evidence>
<sequence length="133" mass="14728">MPHIVLQLSGTSDDTLTRRAVRAVSQLTVDTLHKAPEVIAVTVDYIPHERWFIGGAPLSEQGKNAFHLDISVTDETNTKAEKALFISQVFETLSELLGNVHPCSYIHVIDARAAAYGYGGRTQEYRHQRAPSL</sequence>
<dbReference type="Gene3D" id="3.30.429.10">
    <property type="entry name" value="Macrophage Migration Inhibitory Factor"/>
    <property type="match status" value="2"/>
</dbReference>
<organism evidence="1 2">
    <name type="scientific">Pandoraea anhela</name>
    <dbReference type="NCBI Taxonomy" id="2508295"/>
    <lineage>
        <taxon>Bacteria</taxon>
        <taxon>Pseudomonadati</taxon>
        <taxon>Pseudomonadota</taxon>
        <taxon>Betaproteobacteria</taxon>
        <taxon>Burkholderiales</taxon>
        <taxon>Burkholderiaceae</taxon>
        <taxon>Pandoraea</taxon>
    </lineage>
</organism>
<evidence type="ECO:0000313" key="1">
    <source>
        <dbReference type="EMBL" id="VVE19823.1"/>
    </source>
</evidence>
<dbReference type="Proteomes" id="UP000406256">
    <property type="component" value="Unassembled WGS sequence"/>
</dbReference>
<dbReference type="SUPFAM" id="SSF55331">
    <property type="entry name" value="Tautomerase/MIF"/>
    <property type="match status" value="1"/>
</dbReference>
<reference evidence="1 2" key="1">
    <citation type="submission" date="2019-08" db="EMBL/GenBank/DDBJ databases">
        <authorList>
            <person name="Peeters C."/>
        </authorList>
    </citation>
    <scope>NUCLEOTIDE SEQUENCE [LARGE SCALE GENOMIC DNA]</scope>
    <source>
        <strain evidence="1 2">LMG 31108</strain>
    </source>
</reference>
<dbReference type="RefSeq" id="WP_150669665.1">
    <property type="nucleotide sequence ID" value="NZ_CABPSB010000010.1"/>
</dbReference>
<dbReference type="InterPro" id="IPR014347">
    <property type="entry name" value="Tautomerase/MIF_sf"/>
</dbReference>
<dbReference type="AlphaFoldDB" id="A0A5E4W6W3"/>
<accession>A0A5E4W6W3</accession>
<name>A0A5E4W6W3_9BURK</name>
<gene>
    <name evidence="1" type="ORF">PAN31108_03067</name>
</gene>
<dbReference type="EMBL" id="CABPSB010000010">
    <property type="protein sequence ID" value="VVE19823.1"/>
    <property type="molecule type" value="Genomic_DNA"/>
</dbReference>
<proteinExistence type="predicted"/>
<keyword evidence="2" id="KW-1185">Reference proteome</keyword>